<comment type="caution">
    <text evidence="1">The sequence shown here is derived from an EMBL/GenBank/DDBJ whole genome shotgun (WGS) entry which is preliminary data.</text>
</comment>
<name>A0ABV8FXX8_9ACTN</name>
<proteinExistence type="predicted"/>
<evidence type="ECO:0000313" key="1">
    <source>
        <dbReference type="EMBL" id="MFC4006543.1"/>
    </source>
</evidence>
<sequence length="145" mass="16533">MTDVFQRGEAGFEFISEDAVLTPADTDVYLKRLNNELAKSQLNLMRARDAEVKAERVFLEARTAFLFASSEEPPEVGRKVGQVSQKQADEWYAVRISKEYWALRAAKVVRQNASDYVWQVKTQVEVMRSLNVNAKALYDTPGRGR</sequence>
<dbReference type="EMBL" id="JBHSBI010000002">
    <property type="protein sequence ID" value="MFC4006543.1"/>
    <property type="molecule type" value="Genomic_DNA"/>
</dbReference>
<protein>
    <submittedName>
        <fullName evidence="1">Uncharacterized protein</fullName>
    </submittedName>
</protein>
<organism evidence="1 2">
    <name type="scientific">Nonomuraea purpurea</name>
    <dbReference type="NCBI Taxonomy" id="1849276"/>
    <lineage>
        <taxon>Bacteria</taxon>
        <taxon>Bacillati</taxon>
        <taxon>Actinomycetota</taxon>
        <taxon>Actinomycetes</taxon>
        <taxon>Streptosporangiales</taxon>
        <taxon>Streptosporangiaceae</taxon>
        <taxon>Nonomuraea</taxon>
    </lineage>
</organism>
<reference evidence="2" key="1">
    <citation type="journal article" date="2019" name="Int. J. Syst. Evol. Microbiol.">
        <title>The Global Catalogue of Microorganisms (GCM) 10K type strain sequencing project: providing services to taxonomists for standard genome sequencing and annotation.</title>
        <authorList>
            <consortium name="The Broad Institute Genomics Platform"/>
            <consortium name="The Broad Institute Genome Sequencing Center for Infectious Disease"/>
            <person name="Wu L."/>
            <person name="Ma J."/>
        </authorList>
    </citation>
    <scope>NUCLEOTIDE SEQUENCE [LARGE SCALE GENOMIC DNA]</scope>
    <source>
        <strain evidence="2">TBRC 1276</strain>
    </source>
</reference>
<dbReference type="Proteomes" id="UP001595851">
    <property type="component" value="Unassembled WGS sequence"/>
</dbReference>
<accession>A0ABV8FXX8</accession>
<evidence type="ECO:0000313" key="2">
    <source>
        <dbReference type="Proteomes" id="UP001595851"/>
    </source>
</evidence>
<dbReference type="RefSeq" id="WP_379526684.1">
    <property type="nucleotide sequence ID" value="NZ_JBHSBI010000002.1"/>
</dbReference>
<keyword evidence="2" id="KW-1185">Reference proteome</keyword>
<gene>
    <name evidence="1" type="ORF">ACFOY2_04880</name>
</gene>